<evidence type="ECO:0000256" key="1">
    <source>
        <dbReference type="ARBA" id="ARBA00022574"/>
    </source>
</evidence>
<dbReference type="Gene3D" id="2.130.10.10">
    <property type="entry name" value="YVTN repeat-like/Quinoprotein amine dehydrogenase"/>
    <property type="match status" value="3"/>
</dbReference>
<keyword evidence="1 3" id="KW-0853">WD repeat</keyword>
<protein>
    <recommendedName>
        <fullName evidence="6">Anaphase-promoting complex subunit 4 WD40 domain-containing protein</fullName>
    </recommendedName>
</protein>
<dbReference type="CDD" id="cd00200">
    <property type="entry name" value="WD40"/>
    <property type="match status" value="1"/>
</dbReference>
<dbReference type="OrthoDB" id="2616995at2759"/>
<sequence>MSSSPPMMNLKKTSAVTPCKTMLGHTNYVYGVAHLPSGQRIITCSLDGSLRLWDLKSGAQIGDDLRDEGDETRVRAMALSPNGKTVAVGSNDGTVRLWDVEAGKIVAKWEGHSEYVTSACWSPNCERVVSGFLDGTAKVWDVKSGEPVQGLNPIKTGHKHVYAVRYSRKAKMIATGGYNESGIEIWDAKTGKRLSTILITLDLESVWSLAWTSNEKKIIAGSFGGSIRIFDTATWQQVAALEAHADAVNSLTLFQNDRLLASTSLDDTARLWDLDTNLQVGPPLQHDNSVNCAAFSADGKLISTACDDNNTYVWNTQAILKAAGLEDLLSIPGVSTN</sequence>
<dbReference type="PROSITE" id="PS50294">
    <property type="entry name" value="WD_REPEATS_REGION"/>
    <property type="match status" value="5"/>
</dbReference>
<feature type="repeat" description="WD" evidence="3">
    <location>
        <begin position="67"/>
        <end position="108"/>
    </location>
</feature>
<feature type="repeat" description="WD" evidence="3">
    <location>
        <begin position="22"/>
        <end position="63"/>
    </location>
</feature>
<dbReference type="PROSITE" id="PS00678">
    <property type="entry name" value="WD_REPEATS_1"/>
    <property type="match status" value="3"/>
</dbReference>
<keyword evidence="2" id="KW-0677">Repeat</keyword>
<evidence type="ECO:0000256" key="2">
    <source>
        <dbReference type="ARBA" id="ARBA00022737"/>
    </source>
</evidence>
<gene>
    <name evidence="4" type="ORF">CY34DRAFT_18721</name>
</gene>
<evidence type="ECO:0000256" key="3">
    <source>
        <dbReference type="PROSITE-ProRule" id="PRU00221"/>
    </source>
</evidence>
<name>A0A0C9ZU83_9AGAM</name>
<dbReference type="InterPro" id="IPR015943">
    <property type="entry name" value="WD40/YVTN_repeat-like_dom_sf"/>
</dbReference>
<dbReference type="PANTHER" id="PTHR19848">
    <property type="entry name" value="WD40 REPEAT PROTEIN"/>
    <property type="match status" value="1"/>
</dbReference>
<dbReference type="InterPro" id="IPR019775">
    <property type="entry name" value="WD40_repeat_CS"/>
</dbReference>
<dbReference type="SUPFAM" id="SSF50978">
    <property type="entry name" value="WD40 repeat-like"/>
    <property type="match status" value="1"/>
</dbReference>
<dbReference type="Pfam" id="PF00400">
    <property type="entry name" value="WD40"/>
    <property type="match status" value="7"/>
</dbReference>
<dbReference type="SMART" id="SM00320">
    <property type="entry name" value="WD40"/>
    <property type="match status" value="7"/>
</dbReference>
<dbReference type="InParanoid" id="A0A0C9ZU83"/>
<feature type="repeat" description="WD" evidence="3">
    <location>
        <begin position="241"/>
        <end position="276"/>
    </location>
</feature>
<dbReference type="Proteomes" id="UP000054485">
    <property type="component" value="Unassembled WGS sequence"/>
</dbReference>
<evidence type="ECO:0000313" key="4">
    <source>
        <dbReference type="EMBL" id="KIK32916.1"/>
    </source>
</evidence>
<reference evidence="4 5" key="1">
    <citation type="submission" date="2014-04" db="EMBL/GenBank/DDBJ databases">
        <authorList>
            <consortium name="DOE Joint Genome Institute"/>
            <person name="Kuo A."/>
            <person name="Ruytinx J."/>
            <person name="Rineau F."/>
            <person name="Colpaert J."/>
            <person name="Kohler A."/>
            <person name="Nagy L.G."/>
            <person name="Floudas D."/>
            <person name="Copeland A."/>
            <person name="Barry K.W."/>
            <person name="Cichocki N."/>
            <person name="Veneault-Fourrey C."/>
            <person name="LaButti K."/>
            <person name="Lindquist E.A."/>
            <person name="Lipzen A."/>
            <person name="Lundell T."/>
            <person name="Morin E."/>
            <person name="Murat C."/>
            <person name="Sun H."/>
            <person name="Tunlid A."/>
            <person name="Henrissat B."/>
            <person name="Grigoriev I.V."/>
            <person name="Hibbett D.S."/>
            <person name="Martin F."/>
            <person name="Nordberg H.P."/>
            <person name="Cantor M.N."/>
            <person name="Hua S.X."/>
        </authorList>
    </citation>
    <scope>NUCLEOTIDE SEQUENCE [LARGE SCALE GENOMIC DNA]</scope>
    <source>
        <strain evidence="4 5">UH-Slu-Lm8-n1</strain>
    </source>
</reference>
<dbReference type="AlphaFoldDB" id="A0A0C9ZU83"/>
<keyword evidence="5" id="KW-1185">Reference proteome</keyword>
<dbReference type="InterPro" id="IPR036322">
    <property type="entry name" value="WD40_repeat_dom_sf"/>
</dbReference>
<feature type="repeat" description="WD" evidence="3">
    <location>
        <begin position="283"/>
        <end position="315"/>
    </location>
</feature>
<dbReference type="PROSITE" id="PS50082">
    <property type="entry name" value="WD_REPEATS_2"/>
    <property type="match status" value="5"/>
</dbReference>
<accession>A0A0C9ZU83</accession>
<reference evidence="5" key="2">
    <citation type="submission" date="2015-01" db="EMBL/GenBank/DDBJ databases">
        <title>Evolutionary Origins and Diversification of the Mycorrhizal Mutualists.</title>
        <authorList>
            <consortium name="DOE Joint Genome Institute"/>
            <consortium name="Mycorrhizal Genomics Consortium"/>
            <person name="Kohler A."/>
            <person name="Kuo A."/>
            <person name="Nagy L.G."/>
            <person name="Floudas D."/>
            <person name="Copeland A."/>
            <person name="Barry K.W."/>
            <person name="Cichocki N."/>
            <person name="Veneault-Fourrey C."/>
            <person name="LaButti K."/>
            <person name="Lindquist E.A."/>
            <person name="Lipzen A."/>
            <person name="Lundell T."/>
            <person name="Morin E."/>
            <person name="Murat C."/>
            <person name="Riley R."/>
            <person name="Ohm R."/>
            <person name="Sun H."/>
            <person name="Tunlid A."/>
            <person name="Henrissat B."/>
            <person name="Grigoriev I.V."/>
            <person name="Hibbett D.S."/>
            <person name="Martin F."/>
        </authorList>
    </citation>
    <scope>NUCLEOTIDE SEQUENCE [LARGE SCALE GENOMIC DNA]</scope>
    <source>
        <strain evidence="5">UH-Slu-Lm8-n1</strain>
    </source>
</reference>
<evidence type="ECO:0000313" key="5">
    <source>
        <dbReference type="Proteomes" id="UP000054485"/>
    </source>
</evidence>
<dbReference type="HOGENOM" id="CLU_000288_57_33_1"/>
<feature type="repeat" description="WD" evidence="3">
    <location>
        <begin position="109"/>
        <end position="150"/>
    </location>
</feature>
<dbReference type="InterPro" id="IPR020472">
    <property type="entry name" value="WD40_PAC1"/>
</dbReference>
<proteinExistence type="predicted"/>
<evidence type="ECO:0008006" key="6">
    <source>
        <dbReference type="Google" id="ProtNLM"/>
    </source>
</evidence>
<organism evidence="4 5">
    <name type="scientific">Suillus luteus UH-Slu-Lm8-n1</name>
    <dbReference type="NCBI Taxonomy" id="930992"/>
    <lineage>
        <taxon>Eukaryota</taxon>
        <taxon>Fungi</taxon>
        <taxon>Dikarya</taxon>
        <taxon>Basidiomycota</taxon>
        <taxon>Agaricomycotina</taxon>
        <taxon>Agaricomycetes</taxon>
        <taxon>Agaricomycetidae</taxon>
        <taxon>Boletales</taxon>
        <taxon>Suillineae</taxon>
        <taxon>Suillaceae</taxon>
        <taxon>Suillus</taxon>
    </lineage>
</organism>
<dbReference type="STRING" id="930992.A0A0C9ZU83"/>
<dbReference type="EMBL" id="KN836078">
    <property type="protein sequence ID" value="KIK32916.1"/>
    <property type="molecule type" value="Genomic_DNA"/>
</dbReference>
<dbReference type="PRINTS" id="PR00320">
    <property type="entry name" value="GPROTEINBRPT"/>
</dbReference>
<dbReference type="InterPro" id="IPR001680">
    <property type="entry name" value="WD40_rpt"/>
</dbReference>
<dbReference type="PANTHER" id="PTHR19848:SF8">
    <property type="entry name" value="F-BOX AND WD REPEAT DOMAIN CONTAINING 7"/>
    <property type="match status" value="1"/>
</dbReference>